<dbReference type="InterPro" id="IPR011008">
    <property type="entry name" value="Dimeric_a/b-barrel"/>
</dbReference>
<evidence type="ECO:0000313" key="3">
    <source>
        <dbReference type="EMBL" id="TMU54908.1"/>
    </source>
</evidence>
<dbReference type="InterPro" id="IPR005545">
    <property type="entry name" value="YCII"/>
</dbReference>
<dbReference type="PANTHER" id="PTHR35174">
    <property type="entry name" value="BLL7171 PROTEIN-RELATED"/>
    <property type="match status" value="1"/>
</dbReference>
<accession>A0ABY2WJ85</accession>
<dbReference type="SUPFAM" id="SSF54909">
    <property type="entry name" value="Dimeric alpha+beta barrel"/>
    <property type="match status" value="1"/>
</dbReference>
<keyword evidence="4" id="KW-1185">Reference proteome</keyword>
<gene>
    <name evidence="3" type="ORF">FGG15_11975</name>
</gene>
<dbReference type="Gene3D" id="3.30.70.1060">
    <property type="entry name" value="Dimeric alpha+beta barrel"/>
    <property type="match status" value="1"/>
</dbReference>
<organism evidence="3 4">
    <name type="scientific">Flagellimonas algicola</name>
    <dbReference type="NCBI Taxonomy" id="2583815"/>
    <lineage>
        <taxon>Bacteria</taxon>
        <taxon>Pseudomonadati</taxon>
        <taxon>Bacteroidota</taxon>
        <taxon>Flavobacteriia</taxon>
        <taxon>Flavobacteriales</taxon>
        <taxon>Flavobacteriaceae</taxon>
        <taxon>Flagellimonas</taxon>
    </lineage>
</organism>
<evidence type="ECO:0000259" key="2">
    <source>
        <dbReference type="Pfam" id="PF03795"/>
    </source>
</evidence>
<dbReference type="Pfam" id="PF03795">
    <property type="entry name" value="YCII"/>
    <property type="match status" value="1"/>
</dbReference>
<dbReference type="EMBL" id="VCNI01000002">
    <property type="protein sequence ID" value="TMU54908.1"/>
    <property type="molecule type" value="Genomic_DNA"/>
</dbReference>
<sequence>MSNFLWLFRGGYEDYNQLSDEEREALNKDWTKWLENLKQQGKLIEGLPLSQEGRVVYKRGELITNGPFAEGAEVVGGYTIISAQDLAEAVTLSQGNPHFGFEEGTLEVRQIVEDEIH</sequence>
<name>A0ABY2WJ85_9FLAO</name>
<feature type="domain" description="YCII-related" evidence="2">
    <location>
        <begin position="15"/>
        <end position="113"/>
    </location>
</feature>
<reference evidence="3 4" key="1">
    <citation type="submission" date="2019-05" db="EMBL/GenBank/DDBJ databases">
        <title>Flagellimonas sp. AsT0115, sp. nov., isolated from a marine red algae, Asparagopsis taxiformis.</title>
        <authorList>
            <person name="Kim J."/>
            <person name="Jeong S.E."/>
            <person name="Jeon C.O."/>
        </authorList>
    </citation>
    <scope>NUCLEOTIDE SEQUENCE [LARGE SCALE GENOMIC DNA]</scope>
    <source>
        <strain evidence="3 4">AsT0115</strain>
    </source>
</reference>
<proteinExistence type="inferred from homology"/>
<evidence type="ECO:0000313" key="4">
    <source>
        <dbReference type="Proteomes" id="UP000751614"/>
    </source>
</evidence>
<dbReference type="RefSeq" id="WP_138836517.1">
    <property type="nucleotide sequence ID" value="NZ_VCNI01000002.1"/>
</dbReference>
<evidence type="ECO:0000256" key="1">
    <source>
        <dbReference type="ARBA" id="ARBA00007689"/>
    </source>
</evidence>
<dbReference type="Proteomes" id="UP000751614">
    <property type="component" value="Unassembled WGS sequence"/>
</dbReference>
<comment type="caution">
    <text evidence="3">The sequence shown here is derived from an EMBL/GenBank/DDBJ whole genome shotgun (WGS) entry which is preliminary data.</text>
</comment>
<dbReference type="PANTHER" id="PTHR35174:SF1">
    <property type="entry name" value="BLL0086 PROTEIN"/>
    <property type="match status" value="1"/>
</dbReference>
<protein>
    <recommendedName>
        <fullName evidence="2">YCII-related domain-containing protein</fullName>
    </recommendedName>
</protein>
<comment type="similarity">
    <text evidence="1">Belongs to the YciI family.</text>
</comment>